<sequence length="523" mass="58760">MTFPTEFEGYLDVSVPPVMNPAPQDAGQASMSGRSVTKSSAKEFEIGKTVFSELDAKELSNGRLAYKSVIDLTKLPFCKLMMPGHYFPDTNFSAHLERYMAANQHRSRSNFCRLHMNELPKKVMAKSPQAMTAMVALEYLSDIRQLVGPLARLGLEFRDYYHQQTEKPYPETAVEDFCDVEERRYTARQTILLESKEYLNSPGALEFANQQSLRIPKRKPGEDHTDLKGSRHLQAFLREKLKAAGIEGPLCELLGFVPSKVANPKVRGSGFIDSHWSLNFLHGNETHLIQLVLLVEAGILDKDSLAYLVDHGLWGWVLDRIYVPACDGYSILDPGSEDKHMARTLEKDPNELDISLINFQGAEAALCANGPSFMHRFFLAGEFSQAIECLSNDLDAEGRVELITRVLGMNPCGSDLQNKSLLRDVARNLTALESCITHKQLKSMDNIASFMGLPSSDELFKDLSDTYSFMGKDKAEPVIREKARRHLAKGRRVLGIKPGSTKEKVLDRHSDLSKYQSFVVYRD</sequence>
<dbReference type="Proteomes" id="UP000028073">
    <property type="component" value="Unassembled WGS sequence"/>
</dbReference>
<accession>A0A081NJ30</accession>
<proteinExistence type="predicted"/>
<reference evidence="1 2" key="1">
    <citation type="submission" date="2014-06" db="EMBL/GenBank/DDBJ databases">
        <title>Whole Genome Sequences of Three Symbiotic Endozoicomonas Bacteria.</title>
        <authorList>
            <person name="Neave M.J."/>
            <person name="Apprill A."/>
            <person name="Voolstra C.R."/>
        </authorList>
    </citation>
    <scope>NUCLEOTIDE SEQUENCE [LARGE SCALE GENOMIC DNA]</scope>
    <source>
        <strain evidence="1 2">DSM 25634</strain>
    </source>
</reference>
<gene>
    <name evidence="1" type="ORF">GZ78_13265</name>
</gene>
<protein>
    <submittedName>
        <fullName evidence="1">Uncharacterized protein</fullName>
    </submittedName>
</protein>
<dbReference type="EMBL" id="JOKH01000002">
    <property type="protein sequence ID" value="KEQ18453.1"/>
    <property type="molecule type" value="Genomic_DNA"/>
</dbReference>
<keyword evidence="2" id="KW-1185">Reference proteome</keyword>
<dbReference type="AlphaFoldDB" id="A0A081NJ30"/>
<organism evidence="1 2">
    <name type="scientific">Endozoicomonas numazuensis</name>
    <dbReference type="NCBI Taxonomy" id="1137799"/>
    <lineage>
        <taxon>Bacteria</taxon>
        <taxon>Pseudomonadati</taxon>
        <taxon>Pseudomonadota</taxon>
        <taxon>Gammaproteobacteria</taxon>
        <taxon>Oceanospirillales</taxon>
        <taxon>Endozoicomonadaceae</taxon>
        <taxon>Endozoicomonas</taxon>
    </lineage>
</organism>
<dbReference type="RefSeq" id="WP_034835799.1">
    <property type="nucleotide sequence ID" value="NZ_JOKH01000002.1"/>
</dbReference>
<evidence type="ECO:0000313" key="2">
    <source>
        <dbReference type="Proteomes" id="UP000028073"/>
    </source>
</evidence>
<name>A0A081NJ30_9GAMM</name>
<dbReference type="OrthoDB" id="6199678at2"/>
<comment type="caution">
    <text evidence="1">The sequence shown here is derived from an EMBL/GenBank/DDBJ whole genome shotgun (WGS) entry which is preliminary data.</text>
</comment>
<evidence type="ECO:0000313" key="1">
    <source>
        <dbReference type="EMBL" id="KEQ18453.1"/>
    </source>
</evidence>